<keyword evidence="3" id="KW-1185">Reference proteome</keyword>
<name>A0ABW6UEI8_9ACTN</name>
<dbReference type="EMBL" id="JBIAWJ010000001">
    <property type="protein sequence ID" value="MFF4520640.1"/>
    <property type="molecule type" value="Genomic_DNA"/>
</dbReference>
<gene>
    <name evidence="2" type="ORF">ACFY1D_04130</name>
</gene>
<protein>
    <submittedName>
        <fullName evidence="2">Uncharacterized protein</fullName>
    </submittedName>
</protein>
<dbReference type="Proteomes" id="UP001602058">
    <property type="component" value="Unassembled WGS sequence"/>
</dbReference>
<accession>A0ABW6UEI8</accession>
<reference evidence="2 3" key="1">
    <citation type="submission" date="2024-10" db="EMBL/GenBank/DDBJ databases">
        <title>The Natural Products Discovery Center: Release of the First 8490 Sequenced Strains for Exploring Actinobacteria Biosynthetic Diversity.</title>
        <authorList>
            <person name="Kalkreuter E."/>
            <person name="Kautsar S.A."/>
            <person name="Yang D."/>
            <person name="Bader C.D."/>
            <person name="Teijaro C.N."/>
            <person name="Fluegel L."/>
            <person name="Davis C.M."/>
            <person name="Simpson J.R."/>
            <person name="Lauterbach L."/>
            <person name="Steele A.D."/>
            <person name="Gui C."/>
            <person name="Meng S."/>
            <person name="Li G."/>
            <person name="Viehrig K."/>
            <person name="Ye F."/>
            <person name="Su P."/>
            <person name="Kiefer A.F."/>
            <person name="Nichols A."/>
            <person name="Cepeda A.J."/>
            <person name="Yan W."/>
            <person name="Fan B."/>
            <person name="Jiang Y."/>
            <person name="Adhikari A."/>
            <person name="Zheng C.-J."/>
            <person name="Schuster L."/>
            <person name="Cowan T.M."/>
            <person name="Smanski M.J."/>
            <person name="Chevrette M.G."/>
            <person name="De Carvalho L.P.S."/>
            <person name="Shen B."/>
        </authorList>
    </citation>
    <scope>NUCLEOTIDE SEQUENCE [LARGE SCALE GENOMIC DNA]</scope>
    <source>
        <strain evidence="2 3">NPDC001390</strain>
    </source>
</reference>
<evidence type="ECO:0000256" key="1">
    <source>
        <dbReference type="SAM" id="MobiDB-lite"/>
    </source>
</evidence>
<comment type="caution">
    <text evidence="2">The sequence shown here is derived from an EMBL/GenBank/DDBJ whole genome shotgun (WGS) entry which is preliminary data.</text>
</comment>
<dbReference type="RefSeq" id="WP_351081675.1">
    <property type="nucleotide sequence ID" value="NZ_JBEOZG010000013.1"/>
</dbReference>
<organism evidence="2 3">
    <name type="scientific">Streptomyces bluensis</name>
    <dbReference type="NCBI Taxonomy" id="33897"/>
    <lineage>
        <taxon>Bacteria</taxon>
        <taxon>Bacillati</taxon>
        <taxon>Actinomycetota</taxon>
        <taxon>Actinomycetes</taxon>
        <taxon>Kitasatosporales</taxon>
        <taxon>Streptomycetaceae</taxon>
        <taxon>Streptomyces</taxon>
    </lineage>
</organism>
<evidence type="ECO:0000313" key="2">
    <source>
        <dbReference type="EMBL" id="MFF4520640.1"/>
    </source>
</evidence>
<sequence length="78" mass="8684">MRLWDSRGVPRAWRMPARPLWNHSSIGYNAYLRTMERHLAEGQSNGRSVFTVSGCTAHRGTVTGGDAQRTVPGRRCAA</sequence>
<proteinExistence type="predicted"/>
<feature type="region of interest" description="Disordered" evidence="1">
    <location>
        <begin position="57"/>
        <end position="78"/>
    </location>
</feature>
<evidence type="ECO:0000313" key="3">
    <source>
        <dbReference type="Proteomes" id="UP001602058"/>
    </source>
</evidence>